<dbReference type="InterPro" id="IPR011055">
    <property type="entry name" value="Dup_hybrid_motif"/>
</dbReference>
<dbReference type="RefSeq" id="WP_377354548.1">
    <property type="nucleotide sequence ID" value="NZ_JBHTLQ010000058.1"/>
</dbReference>
<dbReference type="Pfam" id="PF01551">
    <property type="entry name" value="Peptidase_M23"/>
    <property type="match status" value="1"/>
</dbReference>
<dbReference type="SUPFAM" id="SSF51261">
    <property type="entry name" value="Duplicated hybrid motif"/>
    <property type="match status" value="1"/>
</dbReference>
<name>A0ABW3T8Y8_9CAUL</name>
<dbReference type="InterPro" id="IPR050570">
    <property type="entry name" value="Cell_wall_metabolism_enzyme"/>
</dbReference>
<evidence type="ECO:0000256" key="2">
    <source>
        <dbReference type="SAM" id="SignalP"/>
    </source>
</evidence>
<feature type="signal peptide" evidence="2">
    <location>
        <begin position="1"/>
        <end position="23"/>
    </location>
</feature>
<gene>
    <name evidence="4" type="ORF">ACFQ27_17870</name>
</gene>
<keyword evidence="1 2" id="KW-0732">Signal</keyword>
<evidence type="ECO:0000259" key="3">
    <source>
        <dbReference type="Pfam" id="PF01551"/>
    </source>
</evidence>
<reference evidence="5" key="1">
    <citation type="journal article" date="2019" name="Int. J. Syst. Evol. Microbiol.">
        <title>The Global Catalogue of Microorganisms (GCM) 10K type strain sequencing project: providing services to taxonomists for standard genome sequencing and annotation.</title>
        <authorList>
            <consortium name="The Broad Institute Genomics Platform"/>
            <consortium name="The Broad Institute Genome Sequencing Center for Infectious Disease"/>
            <person name="Wu L."/>
            <person name="Ma J."/>
        </authorList>
    </citation>
    <scope>NUCLEOTIDE SEQUENCE [LARGE SCALE GENOMIC DNA]</scope>
    <source>
        <strain evidence="5">CCUG 55074</strain>
    </source>
</reference>
<evidence type="ECO:0000256" key="1">
    <source>
        <dbReference type="ARBA" id="ARBA00022729"/>
    </source>
</evidence>
<organism evidence="4 5">
    <name type="scientific">Phenylobacterium conjunctum</name>
    <dbReference type="NCBI Taxonomy" id="1298959"/>
    <lineage>
        <taxon>Bacteria</taxon>
        <taxon>Pseudomonadati</taxon>
        <taxon>Pseudomonadota</taxon>
        <taxon>Alphaproteobacteria</taxon>
        <taxon>Caulobacterales</taxon>
        <taxon>Caulobacteraceae</taxon>
        <taxon>Phenylobacterium</taxon>
    </lineage>
</organism>
<protein>
    <submittedName>
        <fullName evidence="4">M23 family metallopeptidase</fullName>
        <ecNumber evidence="4">3.4.-.-</ecNumber>
    </submittedName>
</protein>
<proteinExistence type="predicted"/>
<dbReference type="Proteomes" id="UP001597216">
    <property type="component" value="Unassembled WGS sequence"/>
</dbReference>
<dbReference type="PANTHER" id="PTHR21666:SF289">
    <property type="entry name" value="L-ALA--D-GLU ENDOPEPTIDASE"/>
    <property type="match status" value="1"/>
</dbReference>
<dbReference type="CDD" id="cd12797">
    <property type="entry name" value="M23_peptidase"/>
    <property type="match status" value="1"/>
</dbReference>
<feature type="chain" id="PRO_5046125871" evidence="2">
    <location>
        <begin position="24"/>
        <end position="334"/>
    </location>
</feature>
<feature type="domain" description="M23ase beta-sheet core" evidence="3">
    <location>
        <begin position="72"/>
        <end position="190"/>
    </location>
</feature>
<dbReference type="GO" id="GO:0016787">
    <property type="term" value="F:hydrolase activity"/>
    <property type="evidence" value="ECO:0007669"/>
    <property type="project" value="UniProtKB-KW"/>
</dbReference>
<dbReference type="EMBL" id="JBHTLQ010000058">
    <property type="protein sequence ID" value="MFD1192462.1"/>
    <property type="molecule type" value="Genomic_DNA"/>
</dbReference>
<sequence>MPPKRLLALAGVALAGALAPAIADSAPEPAPPKLGLPIACRPGQTCEVQNYLDRDPGPGAQDWRCGARTYQNHNGVDFRILDMAAQRRGVAVLAAAAGKVSRLRDGVQDISVKAPGAPPLNGQDCGNGLVIDHGGGWETQYCHMAKGSLSVKAGDTVAAGQPVGKVGLSGNTEYPHLHLTVRRAGVVVDPFAPKPGAACGAGGPGMWSEEAGRLLAYQTGAVLNAGFADRPVTNDDVEAGGLSAPQAGSGVLVAYVRAIGLKAGDTQHLVLTGPKGEVVSETRIPALDRDKAQYLLYAGRKRPPAGWTPGTYTARYEVTRAGAAAIRRTFSLRL</sequence>
<keyword evidence="5" id="KW-1185">Reference proteome</keyword>
<dbReference type="EC" id="3.4.-.-" evidence="4"/>
<dbReference type="PANTHER" id="PTHR21666">
    <property type="entry name" value="PEPTIDASE-RELATED"/>
    <property type="match status" value="1"/>
</dbReference>
<evidence type="ECO:0000313" key="4">
    <source>
        <dbReference type="EMBL" id="MFD1192462.1"/>
    </source>
</evidence>
<accession>A0ABW3T8Y8</accession>
<dbReference type="InterPro" id="IPR016047">
    <property type="entry name" value="M23ase_b-sheet_dom"/>
</dbReference>
<comment type="caution">
    <text evidence="4">The sequence shown here is derived from an EMBL/GenBank/DDBJ whole genome shotgun (WGS) entry which is preliminary data.</text>
</comment>
<dbReference type="Gene3D" id="2.70.70.10">
    <property type="entry name" value="Glucose Permease (Domain IIA)"/>
    <property type="match status" value="1"/>
</dbReference>
<evidence type="ECO:0000313" key="5">
    <source>
        <dbReference type="Proteomes" id="UP001597216"/>
    </source>
</evidence>
<keyword evidence="4" id="KW-0378">Hydrolase</keyword>